<keyword evidence="3" id="KW-1185">Reference proteome</keyword>
<sequence>MRLASRHMPKFLRRPLGFPAWLLLACVAAGLAYLALVDLKAFLAVLGVFAALLCLAGIEYRRDAQKLRALASLREGQTICEFARDFETRAVDTWVVRAVYEQIQGQLNHAAPSFPVRADDRLKEDLRLDDDDLDLDLAHEISMRTGRPMGSFVLNPYFGRVKTVRDLVHFFQNQPLSARQLP</sequence>
<gene>
    <name evidence="2" type="ORF">HNP55_001573</name>
</gene>
<dbReference type="Proteomes" id="UP000562027">
    <property type="component" value="Unassembled WGS sequence"/>
</dbReference>
<reference evidence="2 3" key="1">
    <citation type="submission" date="2020-08" db="EMBL/GenBank/DDBJ databases">
        <title>Functional genomics of gut bacteria from endangered species of beetles.</title>
        <authorList>
            <person name="Carlos-Shanley C."/>
        </authorList>
    </citation>
    <scope>NUCLEOTIDE SEQUENCE [LARGE SCALE GENOMIC DNA]</scope>
    <source>
        <strain evidence="2 3">S00239</strain>
    </source>
</reference>
<evidence type="ECO:0000313" key="2">
    <source>
        <dbReference type="EMBL" id="MBB4843054.1"/>
    </source>
</evidence>
<feature type="transmembrane region" description="Helical" evidence="1">
    <location>
        <begin position="42"/>
        <end position="60"/>
    </location>
</feature>
<proteinExistence type="predicted"/>
<dbReference type="PROSITE" id="PS51257">
    <property type="entry name" value="PROKAR_LIPOPROTEIN"/>
    <property type="match status" value="1"/>
</dbReference>
<keyword evidence="1" id="KW-0812">Transmembrane</keyword>
<name>A0A840L3H3_9BURK</name>
<dbReference type="EMBL" id="JACHLP010000003">
    <property type="protein sequence ID" value="MBB4843054.1"/>
    <property type="molecule type" value="Genomic_DNA"/>
</dbReference>
<dbReference type="AlphaFoldDB" id="A0A840L3H3"/>
<evidence type="ECO:0000313" key="3">
    <source>
        <dbReference type="Proteomes" id="UP000562027"/>
    </source>
</evidence>
<dbReference type="RefSeq" id="WP_246448284.1">
    <property type="nucleotide sequence ID" value="NZ_JACHLP010000003.1"/>
</dbReference>
<comment type="caution">
    <text evidence="2">The sequence shown here is derived from an EMBL/GenBank/DDBJ whole genome shotgun (WGS) entry which is preliminary data.</text>
</comment>
<protein>
    <submittedName>
        <fullName evidence="2">Uncharacterized protein</fullName>
    </submittedName>
</protein>
<evidence type="ECO:0000256" key="1">
    <source>
        <dbReference type="SAM" id="Phobius"/>
    </source>
</evidence>
<accession>A0A840L3H3</accession>
<keyword evidence="1" id="KW-0472">Membrane</keyword>
<organism evidence="2 3">
    <name type="scientific">Roseateles oligotrophus</name>
    <dbReference type="NCBI Taxonomy" id="1769250"/>
    <lineage>
        <taxon>Bacteria</taxon>
        <taxon>Pseudomonadati</taxon>
        <taxon>Pseudomonadota</taxon>
        <taxon>Betaproteobacteria</taxon>
        <taxon>Burkholderiales</taxon>
        <taxon>Sphaerotilaceae</taxon>
        <taxon>Roseateles</taxon>
    </lineage>
</organism>
<keyword evidence="1" id="KW-1133">Transmembrane helix</keyword>